<reference evidence="3" key="2">
    <citation type="journal article" date="2022" name="Sci. Rep.">
        <title>In silico prediction of the enzymes involved in the degradation of the herbicide molinate by Gulosibacter molinativorax ON4T.</title>
        <authorList>
            <person name="Lopes A.R."/>
            <person name="Bunin E."/>
            <person name="Viana A.T."/>
            <person name="Froufe H."/>
            <person name="Munoz-Merida A."/>
            <person name="Pinho D."/>
            <person name="Figueiredo J."/>
            <person name="Barroso C."/>
            <person name="Vaz-Moreira I."/>
            <person name="Bellanger X."/>
            <person name="Egas C."/>
            <person name="Nunes O.C."/>
        </authorList>
    </citation>
    <scope>NUCLEOTIDE SEQUENCE</scope>
    <source>
        <strain evidence="3">ON4</strain>
    </source>
</reference>
<dbReference type="Pfam" id="PF04480">
    <property type="entry name" value="DUF559"/>
    <property type="match status" value="1"/>
</dbReference>
<evidence type="ECO:0000313" key="4">
    <source>
        <dbReference type="Proteomes" id="UP001170379"/>
    </source>
</evidence>
<evidence type="ECO:0000313" key="3">
    <source>
        <dbReference type="EMBL" id="MDJ1370977.1"/>
    </source>
</evidence>
<protein>
    <submittedName>
        <fullName evidence="3">DUF559 domain-containing protein</fullName>
    </submittedName>
</protein>
<comment type="caution">
    <text evidence="3">The sequence shown here is derived from an EMBL/GenBank/DDBJ whole genome shotgun (WGS) entry which is preliminary data.</text>
</comment>
<name>A0ABT7C8B7_9MICO</name>
<dbReference type="Gene3D" id="3.40.960.10">
    <property type="entry name" value="VSR Endonuclease"/>
    <property type="match status" value="1"/>
</dbReference>
<dbReference type="EMBL" id="PXVD01000008">
    <property type="protein sequence ID" value="MDJ1370977.1"/>
    <property type="molecule type" value="Genomic_DNA"/>
</dbReference>
<evidence type="ECO:0000259" key="1">
    <source>
        <dbReference type="Pfam" id="PF04480"/>
    </source>
</evidence>
<dbReference type="Proteomes" id="UP001170379">
    <property type="component" value="Unassembled WGS sequence"/>
</dbReference>
<proteinExistence type="predicted"/>
<dbReference type="InterPro" id="IPR025159">
    <property type="entry name" value="AbiEi_N"/>
</dbReference>
<dbReference type="InterPro" id="IPR007569">
    <property type="entry name" value="DUF559"/>
</dbReference>
<sequence length="289" mass="32309">MNNLADILRRHFGVVSSAQLQNIGLTHVQIRRLVAGGELTRLRQGWYSDEAANTFVASAVRAGGVLSGPAALQLHGVWTPPDQPVHVRLRRGEGFNPRTTAVPLSPVVLPHSRAVRLDRSVDRPGSALLTSIRVCPRDDAIVLADSALNLGLLSESEIEVIAKRAGERGEKVLRLVTPSAGSGTETLFRLWLVRNRIEFQAQVQIPSVGRVDFVIGERLVVEIDSKTHHMSSENYANDRRRDRALVEQGYLVIRLTYADVMYHLDDVCQDILALIRRDEHRRAPRVHWR</sequence>
<feature type="domain" description="DUF559" evidence="1">
    <location>
        <begin position="197"/>
        <end position="275"/>
    </location>
</feature>
<feature type="domain" description="AbiEi antitoxin N-terminal" evidence="2">
    <location>
        <begin position="4"/>
        <end position="47"/>
    </location>
</feature>
<reference evidence="3" key="1">
    <citation type="submission" date="2018-03" db="EMBL/GenBank/DDBJ databases">
        <authorList>
            <person name="Nunes O.C."/>
            <person name="Lopes A.R."/>
            <person name="Froufe H."/>
            <person name="Munoz-Merida A."/>
            <person name="Barroso C."/>
            <person name="Egas C."/>
        </authorList>
    </citation>
    <scope>NUCLEOTIDE SEQUENCE</scope>
    <source>
        <strain evidence="3">ON4</strain>
    </source>
</reference>
<dbReference type="InterPro" id="IPR011335">
    <property type="entry name" value="Restrct_endonuc-II-like"/>
</dbReference>
<dbReference type="Pfam" id="PF13338">
    <property type="entry name" value="AbiEi_4"/>
    <property type="match status" value="1"/>
</dbReference>
<accession>A0ABT7C8B7</accession>
<dbReference type="SUPFAM" id="SSF52980">
    <property type="entry name" value="Restriction endonuclease-like"/>
    <property type="match status" value="1"/>
</dbReference>
<keyword evidence="4" id="KW-1185">Reference proteome</keyword>
<gene>
    <name evidence="3" type="ORF">C7K25_06290</name>
</gene>
<evidence type="ECO:0000259" key="2">
    <source>
        <dbReference type="Pfam" id="PF13338"/>
    </source>
</evidence>
<organism evidence="3 4">
    <name type="scientific">Gulosibacter molinativorax</name>
    <dbReference type="NCBI Taxonomy" id="256821"/>
    <lineage>
        <taxon>Bacteria</taxon>
        <taxon>Bacillati</taxon>
        <taxon>Actinomycetota</taxon>
        <taxon>Actinomycetes</taxon>
        <taxon>Micrococcales</taxon>
        <taxon>Microbacteriaceae</taxon>
        <taxon>Gulosibacter</taxon>
    </lineage>
</organism>